<dbReference type="GO" id="GO:0007169">
    <property type="term" value="P:cell surface receptor protein tyrosine kinase signaling pathway"/>
    <property type="evidence" value="ECO:0007669"/>
    <property type="project" value="TreeGrafter"/>
</dbReference>
<dbReference type="PROSITE" id="PS50011">
    <property type="entry name" value="PROTEIN_KINASE_DOM"/>
    <property type="match status" value="1"/>
</dbReference>
<dbReference type="Pfam" id="PF07714">
    <property type="entry name" value="PK_Tyr_Ser-Thr"/>
    <property type="match status" value="1"/>
</dbReference>
<proteinExistence type="predicted"/>
<dbReference type="PRINTS" id="PR00109">
    <property type="entry name" value="TYRKINASE"/>
</dbReference>
<dbReference type="Pfam" id="PF00041">
    <property type="entry name" value="fn3"/>
    <property type="match status" value="1"/>
</dbReference>
<dbReference type="CDD" id="cd00063">
    <property type="entry name" value="FN3"/>
    <property type="match status" value="1"/>
</dbReference>
<dbReference type="Gene3D" id="1.10.510.10">
    <property type="entry name" value="Transferase(Phosphotransferase) domain 1"/>
    <property type="match status" value="1"/>
</dbReference>
<dbReference type="InterPro" id="IPR011009">
    <property type="entry name" value="Kinase-like_dom_sf"/>
</dbReference>
<dbReference type="SMART" id="SM00321">
    <property type="entry name" value="WSC"/>
    <property type="match status" value="1"/>
</dbReference>
<dbReference type="PANTHER" id="PTHR24416:SF622">
    <property type="entry name" value="PROTEIN KINASE DOMAIN-CONTAINING PROTEIN"/>
    <property type="match status" value="1"/>
</dbReference>
<dbReference type="InterPro" id="IPR050122">
    <property type="entry name" value="RTK"/>
</dbReference>
<dbReference type="AlphaFoldDB" id="A0A1B6EJ91"/>
<evidence type="ECO:0000256" key="3">
    <source>
        <dbReference type="ARBA" id="ARBA00022729"/>
    </source>
</evidence>
<dbReference type="InterPro" id="IPR002889">
    <property type="entry name" value="WSC_carb-bd"/>
</dbReference>
<dbReference type="InterPro" id="IPR003961">
    <property type="entry name" value="FN3_dom"/>
</dbReference>
<sequence>MHLKKMQLVYLLTLLMWIHIDIVENAEVPGYYVGCFRYHYPDNDAPDFTHKIDGTAAAQTVENCLAECLKQFFRFVGLMNGQSCWCGSSFGSQGAALCPQTCYGNSSQICGGFQALSVYNTGRMVPGPPKRLIINQTDETLISLTWEAPSAPNGALTDWTITATMVETFSQAPVSPRSWTYPVGITRARLLGLTPATRYNISICVANTFGTGPIIYDLVWTHIAEPTQPESPEVLKKGQSTITIKLKPVINEFGPVSRYKIVVSTDERNFFDDNCLKSWNESQNENLTYYIAAELCPKEVLNETEFVVGDGKRYSCDSDKSWYNVPLAANYQYHVSLGVVSSFQGITKTSYSSTSPSHNGIILLYVPTDKEDGVSEGLLTFLKIAIVISGLLLVISIVVFLLIRRKYGGHRYRRRDQQELNIRGAVTEVENSAFVYDEYLPEEEERKVDYYDMLHQRIWNIPRNFLDIWPEVLSEGSFGTIYRGTVQRKSQSTDVAIYAILDSELATEDKRSMLEGLDILVRGGDHYNTLSLTGTCESQDTLYIVMEYHPATLKDVLLQSRCLQHGEQPKSRFCSLSESAVFEFIVGIAQGMDFLASKKIVHKQLSCSNVLMADGVIPKITGFGVAQFSRTSKKQDYTRWSAQEVLARRIYVTKSDVWSFGVLVWEVCALGGTPYRQMANEQVAGAILRGLRLHQLRYVG</sequence>
<evidence type="ECO:0000256" key="6">
    <source>
        <dbReference type="ARBA" id="ARBA00023180"/>
    </source>
</evidence>
<dbReference type="SUPFAM" id="SSF56112">
    <property type="entry name" value="Protein kinase-like (PK-like)"/>
    <property type="match status" value="1"/>
</dbReference>
<evidence type="ECO:0000256" key="5">
    <source>
        <dbReference type="ARBA" id="ARBA00023136"/>
    </source>
</evidence>
<name>A0A1B6EJ91_9HEMI</name>
<accession>A0A1B6EJ91</accession>
<dbReference type="GO" id="GO:0004714">
    <property type="term" value="F:transmembrane receptor protein tyrosine kinase activity"/>
    <property type="evidence" value="ECO:0007669"/>
    <property type="project" value="UniProtKB-ARBA"/>
</dbReference>
<evidence type="ECO:0000256" key="8">
    <source>
        <dbReference type="SAM" id="SignalP"/>
    </source>
</evidence>
<evidence type="ECO:0000256" key="1">
    <source>
        <dbReference type="ARBA" id="ARBA00004479"/>
    </source>
</evidence>
<evidence type="ECO:0000256" key="4">
    <source>
        <dbReference type="ARBA" id="ARBA00022989"/>
    </source>
</evidence>
<keyword evidence="6" id="KW-0325">Glycoprotein</keyword>
<evidence type="ECO:0000313" key="12">
    <source>
        <dbReference type="EMBL" id="JAS37999.1"/>
    </source>
</evidence>
<dbReference type="InterPro" id="IPR057598">
    <property type="entry name" value="Fn3_PTPRU"/>
</dbReference>
<organism evidence="12">
    <name type="scientific">Cuerna arida</name>
    <dbReference type="NCBI Taxonomy" id="1464854"/>
    <lineage>
        <taxon>Eukaryota</taxon>
        <taxon>Metazoa</taxon>
        <taxon>Ecdysozoa</taxon>
        <taxon>Arthropoda</taxon>
        <taxon>Hexapoda</taxon>
        <taxon>Insecta</taxon>
        <taxon>Pterygota</taxon>
        <taxon>Neoptera</taxon>
        <taxon>Paraneoptera</taxon>
        <taxon>Hemiptera</taxon>
        <taxon>Auchenorrhyncha</taxon>
        <taxon>Membracoidea</taxon>
        <taxon>Cicadellidae</taxon>
        <taxon>Cicadellinae</taxon>
        <taxon>Proconiini</taxon>
        <taxon>Cuerna</taxon>
    </lineage>
</organism>
<dbReference type="PROSITE" id="PS51212">
    <property type="entry name" value="WSC"/>
    <property type="match status" value="1"/>
</dbReference>
<feature type="domain" description="WSC" evidence="11">
    <location>
        <begin position="29"/>
        <end position="122"/>
    </location>
</feature>
<dbReference type="GO" id="GO:0005886">
    <property type="term" value="C:plasma membrane"/>
    <property type="evidence" value="ECO:0007669"/>
    <property type="project" value="TreeGrafter"/>
</dbReference>
<dbReference type="SUPFAM" id="SSF49265">
    <property type="entry name" value="Fibronectin type III"/>
    <property type="match status" value="1"/>
</dbReference>
<feature type="chain" id="PRO_5008582149" description="Receptor protein-tyrosine kinase" evidence="8">
    <location>
        <begin position="26"/>
        <end position="700"/>
    </location>
</feature>
<comment type="subcellular location">
    <subcellularLocation>
        <location evidence="1">Membrane</location>
        <topology evidence="1">Single-pass type I membrane protein</topology>
    </subcellularLocation>
</comment>
<evidence type="ECO:0000256" key="2">
    <source>
        <dbReference type="ARBA" id="ARBA00022692"/>
    </source>
</evidence>
<keyword evidence="4 7" id="KW-1133">Transmembrane helix</keyword>
<dbReference type="InterPro" id="IPR036116">
    <property type="entry name" value="FN3_sf"/>
</dbReference>
<dbReference type="Pfam" id="PF23144">
    <property type="entry name" value="Fn3_PTPRU"/>
    <property type="match status" value="1"/>
</dbReference>
<feature type="domain" description="Protein kinase" evidence="9">
    <location>
        <begin position="467"/>
        <end position="700"/>
    </location>
</feature>
<gene>
    <name evidence="12" type="ORF">g.4469</name>
</gene>
<reference evidence="12" key="1">
    <citation type="submission" date="2015-11" db="EMBL/GenBank/DDBJ databases">
        <title>De novo transcriptome assembly of four potential Pierce s Disease insect vectors from Arizona vineyards.</title>
        <authorList>
            <person name="Tassone E.E."/>
        </authorList>
    </citation>
    <scope>NUCLEOTIDE SEQUENCE</scope>
</reference>
<dbReference type="Pfam" id="PF01822">
    <property type="entry name" value="WSC"/>
    <property type="match status" value="1"/>
</dbReference>
<keyword evidence="3 8" id="KW-0732">Signal</keyword>
<dbReference type="Gene3D" id="2.60.40.10">
    <property type="entry name" value="Immunoglobulins"/>
    <property type="match status" value="1"/>
</dbReference>
<feature type="domain" description="Fibronectin type-III" evidence="10">
    <location>
        <begin position="125"/>
        <end position="226"/>
    </location>
</feature>
<dbReference type="PANTHER" id="PTHR24416">
    <property type="entry name" value="TYROSINE-PROTEIN KINASE RECEPTOR"/>
    <property type="match status" value="1"/>
</dbReference>
<evidence type="ECO:0000259" key="9">
    <source>
        <dbReference type="PROSITE" id="PS50011"/>
    </source>
</evidence>
<keyword evidence="2 7" id="KW-0812">Transmembrane</keyword>
<dbReference type="InterPro" id="IPR000719">
    <property type="entry name" value="Prot_kinase_dom"/>
</dbReference>
<evidence type="ECO:0000256" key="7">
    <source>
        <dbReference type="SAM" id="Phobius"/>
    </source>
</evidence>
<dbReference type="EMBL" id="GECZ01031770">
    <property type="protein sequence ID" value="JAS37999.1"/>
    <property type="molecule type" value="Transcribed_RNA"/>
</dbReference>
<dbReference type="GO" id="GO:0043235">
    <property type="term" value="C:receptor complex"/>
    <property type="evidence" value="ECO:0007669"/>
    <property type="project" value="TreeGrafter"/>
</dbReference>
<dbReference type="GO" id="GO:0005524">
    <property type="term" value="F:ATP binding"/>
    <property type="evidence" value="ECO:0007669"/>
    <property type="project" value="InterPro"/>
</dbReference>
<dbReference type="Gene3D" id="3.30.200.20">
    <property type="entry name" value="Phosphorylase Kinase, domain 1"/>
    <property type="match status" value="1"/>
</dbReference>
<dbReference type="InterPro" id="IPR001245">
    <property type="entry name" value="Ser-Thr/Tyr_kinase_cat_dom"/>
</dbReference>
<evidence type="ECO:0000259" key="11">
    <source>
        <dbReference type="PROSITE" id="PS51212"/>
    </source>
</evidence>
<feature type="non-terminal residue" evidence="12">
    <location>
        <position position="700"/>
    </location>
</feature>
<feature type="signal peptide" evidence="8">
    <location>
        <begin position="1"/>
        <end position="25"/>
    </location>
</feature>
<evidence type="ECO:0000259" key="10">
    <source>
        <dbReference type="PROSITE" id="PS50853"/>
    </source>
</evidence>
<keyword evidence="5 7" id="KW-0472">Membrane</keyword>
<protein>
    <recommendedName>
        <fullName evidence="13">Receptor protein-tyrosine kinase</fullName>
    </recommendedName>
</protein>
<dbReference type="SMART" id="SM00060">
    <property type="entry name" value="FN3"/>
    <property type="match status" value="2"/>
</dbReference>
<dbReference type="PROSITE" id="PS50853">
    <property type="entry name" value="FN3"/>
    <property type="match status" value="1"/>
</dbReference>
<feature type="transmembrane region" description="Helical" evidence="7">
    <location>
        <begin position="378"/>
        <end position="403"/>
    </location>
</feature>
<dbReference type="InterPro" id="IPR013783">
    <property type="entry name" value="Ig-like_fold"/>
</dbReference>
<evidence type="ECO:0008006" key="13">
    <source>
        <dbReference type="Google" id="ProtNLM"/>
    </source>
</evidence>